<feature type="domain" description="Teneurin-like YD-shell" evidence="4">
    <location>
        <begin position="1558"/>
        <end position="1725"/>
    </location>
</feature>
<reference evidence="5 6" key="1">
    <citation type="submission" date="2019-06" db="EMBL/GenBank/DDBJ databases">
        <title>Whole genome shotgun sequence of Vibrio inusitatus NBRC 102082.</title>
        <authorList>
            <person name="Hosoyama A."/>
            <person name="Uohara A."/>
            <person name="Ohji S."/>
            <person name="Ichikawa N."/>
        </authorList>
    </citation>
    <scope>NUCLEOTIDE SEQUENCE [LARGE SCALE GENOMIC DNA]</scope>
    <source>
        <strain evidence="5 6">NBRC 102082</strain>
    </source>
</reference>
<organism evidence="5 6">
    <name type="scientific">Vibrio inusitatus NBRC 102082</name>
    <dbReference type="NCBI Taxonomy" id="1219070"/>
    <lineage>
        <taxon>Bacteria</taxon>
        <taxon>Pseudomonadati</taxon>
        <taxon>Pseudomonadota</taxon>
        <taxon>Gammaproteobacteria</taxon>
        <taxon>Vibrionales</taxon>
        <taxon>Vibrionaceae</taxon>
        <taxon>Vibrio</taxon>
    </lineage>
</organism>
<dbReference type="InterPro" id="IPR050708">
    <property type="entry name" value="T6SS_VgrG/RHS"/>
</dbReference>
<name>A0A4Y3HYB1_9VIBR</name>
<evidence type="ECO:0000256" key="3">
    <source>
        <dbReference type="SAM" id="SignalP"/>
    </source>
</evidence>
<dbReference type="PANTHER" id="PTHR32305:SF15">
    <property type="entry name" value="PROTEIN RHSA-RELATED"/>
    <property type="match status" value="1"/>
</dbReference>
<evidence type="ECO:0000259" key="4">
    <source>
        <dbReference type="Pfam" id="PF25023"/>
    </source>
</evidence>
<dbReference type="EMBL" id="BJLF01000015">
    <property type="protein sequence ID" value="GEA52087.1"/>
    <property type="molecule type" value="Genomic_DNA"/>
</dbReference>
<dbReference type="NCBIfam" id="TIGR01643">
    <property type="entry name" value="YD_repeat_2x"/>
    <property type="match status" value="11"/>
</dbReference>
<dbReference type="Gene3D" id="2.180.10.10">
    <property type="entry name" value="RHS repeat-associated core"/>
    <property type="match status" value="6"/>
</dbReference>
<feature type="domain" description="Teneurin-like YD-shell" evidence="4">
    <location>
        <begin position="342"/>
        <end position="434"/>
    </location>
</feature>
<evidence type="ECO:0000313" key="5">
    <source>
        <dbReference type="EMBL" id="GEA52087.1"/>
    </source>
</evidence>
<dbReference type="PANTHER" id="PTHR32305">
    <property type="match status" value="1"/>
</dbReference>
<feature type="domain" description="Teneurin-like YD-shell" evidence="4">
    <location>
        <begin position="1404"/>
        <end position="1532"/>
    </location>
</feature>
<dbReference type="OrthoDB" id="9816400at2"/>
<dbReference type="InterPro" id="IPR022385">
    <property type="entry name" value="Rhs_assc_core"/>
</dbReference>
<evidence type="ECO:0000256" key="1">
    <source>
        <dbReference type="ARBA" id="ARBA00022737"/>
    </source>
</evidence>
<proteinExistence type="predicted"/>
<evidence type="ECO:0000256" key="2">
    <source>
        <dbReference type="SAM" id="MobiDB-lite"/>
    </source>
</evidence>
<comment type="caution">
    <text evidence="5">The sequence shown here is derived from an EMBL/GenBank/DDBJ whole genome shotgun (WGS) entry which is preliminary data.</text>
</comment>
<feature type="domain" description="Teneurin-like YD-shell" evidence="4">
    <location>
        <begin position="1015"/>
        <end position="1194"/>
    </location>
</feature>
<feature type="region of interest" description="Disordered" evidence="2">
    <location>
        <begin position="38"/>
        <end position="68"/>
    </location>
</feature>
<accession>A0A4Y3HYB1</accession>
<dbReference type="RefSeq" id="WP_141346545.1">
    <property type="nucleotide sequence ID" value="NZ_BJLF01000015.1"/>
</dbReference>
<dbReference type="InterPro" id="IPR056823">
    <property type="entry name" value="TEN-like_YD-shell"/>
</dbReference>
<keyword evidence="6" id="KW-1185">Reference proteome</keyword>
<dbReference type="NCBIfam" id="TIGR03696">
    <property type="entry name" value="Rhs_assc_core"/>
    <property type="match status" value="1"/>
</dbReference>
<sequence length="2109" mass="238348">MKKLFSLVLVLLIAAISRVNASEISLLSECQGALSCDGGREPNLPDNDENDDNDKDNEDSGLESDPVKEDVDAIQAEVAGISAQAMEAASSAGLEVDLNATETETQTATIQAESEQQQQQNSEQGLEGDDSGCPVELYSGCKITREQDYEHPLFPLTRQHRLNQGSAWSLGAGWHSALDSRILWGVDIDADFVIEENQAVVNQYQQVIDNIETSITSIESSFVDRIAYNETSVQLKLSEAIVELILLQNTYLEKRDRAQTTLETLIRHNDQSEAYRKRNHYSTDPHFPAEYEIGLHTIKWVTPQGARKLFSYDVDSSTTKAHSGHSARLDISDEGEVTVTNLQGTRYQYNVHGFLVVVKGNDGRRVDIERDNKQKPISLSDELGRTLQFVYADGRLSEIVDQEGRTTRYSYQRGMLTDVVQFNGEQHSYQYDYQANPLALTLKSDGEGNSAHYIYRKQNGKTVVDTQIDPSGNAFSYEYDFSNRITTVINRNGTRTRYQYNAHNQITSKVFESDGSELSYLYDNYGNLIAEYNELGDALVYSYDDFGRLLSRTDAMGRRTDYMRDEQGRVLTETNNSGETTYFNYDQNGRLETKILADASMIEEEWLNNLLIKRVDQQGNHTLFNYDELGYPILIERFGPNTLPEQSIIRHQKFDRVGRLLWTSEGSLSTPESMWRTTRYDYQSEDGRSVNSPTRIIDPMGREAFKRYDSNGLITFEQGFSGAKTYFTYTPRKQLESRRVVILSEDGNTEYVTRYSHDAENNLVKVVEPHGATWHYQYDNRNRLINSSLEGTEITKAFTYDLAGRKITETDSTNHSSHWSYYADGKIQSTSNPLGNVTEHFYDNAGRLHAIYDNERSSYSIQTMRNELGHIVEAQDGNHNRVQFQVNSLGQVVSVSIPNSGQMRIQSDLNWRGLPVRQSDAAGGVHESEYNAFGQVERATDSEGGIEEFAYDLLGRKVLYINKSGLVTQWRFEQQPSQLIVTQVESDSRHAVMVQGNSRVSIRTFDLLGRLLEYRDAAGQEWLFKYNQQGLVASIIAPNEVHISRGYNLAGNLISEIVTTSEGESRESYYTYDGNGRVITEQLPYYRLGVVNTYRYNEFGQVTELILPDGSSHRFSYDLAGRKISASNPLGYVEFWQYDANDNIVAFTDRDGFRWEYGYNADNQVSYIVEPENSNGAATQYQYDSMGRLLATINPLGHRQSNTLDSLGRVVGSTDAVGNTTHYQLDSAGRPVLIRNRLGEETSQSFDAFDQLIARTDALGNTTQFQYDKLSRLSLEVDAVGGSEGWTYNYQNQIQTYTNQLSLITEYHYDDFGNLVQIEQPDGVVTKYQFNAANKLTRVTLPNGASQSFSYDELARLNSFSNELGDQWHYDYDLAGQVSHVYQPDHNTDIQFHYDLRGNMTERQYRYQSSWVSEKLSYDGQGRLASINSPELVEHYNYNAASQLIQVDNHQIGQSFQYEYSPVGKRTYSQSTSIEGVSYQHDAEGRVIKIERDSNEGIRVFNLAYDQKGQLVQIDYPNHSRRTIAYDALGRVTDISIEQEDFKGNRWRGAWNSLEVFEYRYDLAGNVIAQNRKSESTDNDQWAYFEYDQVNRLIRADYPGKEDLEYEWDESGNLLQKKTKSHNSTYRYNSANQLMEMQGHRLPGFLCADESCDNDDMDSLNQVFEYDYNANGHLVLVRNGAEQQAYEHDALGRMTGVVNSDGSSVSYGYDVRSRRIKSQRVYKASQNSNKKAQENISTLYSYYDGRQEQGQWSLTENDYSPLRSLTLLPRNDLPYGVMLHQTLYDIDSSLLKASGTKGSDIAHLYVHHDRIGSAIHVLDETGTTAMRLGYSPFGQTYRKHNDKTFWKINAGINANKQLAQLMPYQFTGKYTESSTGLIDLDARWYSPHANRFVQPDYWSLKNTYLPVEIQHELIGTTRLNTDMLLRDPSQQMAYGYVSGNPLLWVDPFGLAVLVLSEESTLGAGALVSSNSGFAVGIVNGDVKVHPYQRVQVEVISSLEATTGLSAELVTGVDDPSELAGTSIDGGLSVGLGSPVTTVGGNVDIDAHGDFTLGLNFKVGPSLSSPVNVSSSYSETFIGPDLTETNYIDRAVSSFNKAFERTFIGNKLCY</sequence>
<protein>
    <recommendedName>
        <fullName evidence="4">Teneurin-like YD-shell domain-containing protein</fullName>
    </recommendedName>
</protein>
<feature type="signal peptide" evidence="3">
    <location>
        <begin position="1"/>
        <end position="21"/>
    </location>
</feature>
<feature type="domain" description="Teneurin-like YD-shell" evidence="4">
    <location>
        <begin position="1263"/>
        <end position="1402"/>
    </location>
</feature>
<dbReference type="Pfam" id="PF05593">
    <property type="entry name" value="RHS_repeat"/>
    <property type="match status" value="2"/>
</dbReference>
<dbReference type="InterPro" id="IPR006530">
    <property type="entry name" value="YD"/>
</dbReference>
<evidence type="ECO:0000313" key="6">
    <source>
        <dbReference type="Proteomes" id="UP000318717"/>
    </source>
</evidence>
<keyword evidence="3" id="KW-0732">Signal</keyword>
<feature type="region of interest" description="Disordered" evidence="2">
    <location>
        <begin position="103"/>
        <end position="133"/>
    </location>
</feature>
<dbReference type="InterPro" id="IPR031325">
    <property type="entry name" value="RHS_repeat"/>
</dbReference>
<gene>
    <name evidence="5" type="ORF">VIN01S_28910</name>
</gene>
<dbReference type="Proteomes" id="UP000318717">
    <property type="component" value="Unassembled WGS sequence"/>
</dbReference>
<keyword evidence="1" id="KW-0677">Repeat</keyword>
<feature type="chain" id="PRO_5021462203" description="Teneurin-like YD-shell domain-containing protein" evidence="3">
    <location>
        <begin position="22"/>
        <end position="2109"/>
    </location>
</feature>
<feature type="domain" description="Teneurin-like YD-shell" evidence="4">
    <location>
        <begin position="653"/>
        <end position="825"/>
    </location>
</feature>
<feature type="compositionally biased region" description="Acidic residues" evidence="2">
    <location>
        <begin position="46"/>
        <end position="62"/>
    </location>
</feature>
<feature type="compositionally biased region" description="Low complexity" evidence="2">
    <location>
        <begin position="103"/>
        <end position="124"/>
    </location>
</feature>
<dbReference type="Pfam" id="PF25023">
    <property type="entry name" value="TEN_YD-shell"/>
    <property type="match status" value="6"/>
</dbReference>